<dbReference type="GO" id="GO:0005634">
    <property type="term" value="C:nucleus"/>
    <property type="evidence" value="ECO:0007669"/>
    <property type="project" value="TreeGrafter"/>
</dbReference>
<evidence type="ECO:0000256" key="3">
    <source>
        <dbReference type="ARBA" id="ARBA00022618"/>
    </source>
</evidence>
<keyword evidence="9" id="KW-1185">Reference proteome</keyword>
<evidence type="ECO:0000256" key="6">
    <source>
        <dbReference type="ARBA" id="ARBA00023306"/>
    </source>
</evidence>
<proteinExistence type="inferred from homology"/>
<evidence type="ECO:0000256" key="7">
    <source>
        <dbReference type="ARBA" id="ARBA00051722"/>
    </source>
</evidence>
<evidence type="ECO:0000256" key="4">
    <source>
        <dbReference type="ARBA" id="ARBA00022801"/>
    </source>
</evidence>
<dbReference type="AlphaFoldDB" id="A0A915JDT0"/>
<dbReference type="GO" id="GO:0005737">
    <property type="term" value="C:cytoplasm"/>
    <property type="evidence" value="ECO:0007669"/>
    <property type="project" value="TreeGrafter"/>
</dbReference>
<protein>
    <recommendedName>
        <fullName evidence="2">protein-tyrosine-phosphatase</fullName>
        <ecNumber evidence="2">3.1.3.48</ecNumber>
    </recommendedName>
</protein>
<dbReference type="Pfam" id="PF00581">
    <property type="entry name" value="Rhodanese"/>
    <property type="match status" value="1"/>
</dbReference>
<keyword evidence="4" id="KW-0378">Hydrolase</keyword>
<reference evidence="10" key="1">
    <citation type="submission" date="2022-11" db="UniProtKB">
        <authorList>
            <consortium name="WormBaseParasite"/>
        </authorList>
    </citation>
    <scope>IDENTIFICATION</scope>
</reference>
<dbReference type="Proteomes" id="UP000887565">
    <property type="component" value="Unplaced"/>
</dbReference>
<name>A0A915JDT0_ROMCU</name>
<evidence type="ECO:0000313" key="9">
    <source>
        <dbReference type="Proteomes" id="UP000887565"/>
    </source>
</evidence>
<dbReference type="PANTHER" id="PTHR10828:SF76">
    <property type="entry name" value="M-PHASE INDUCER PHOSPHATASE"/>
    <property type="match status" value="1"/>
</dbReference>
<keyword evidence="3" id="KW-0132">Cell division</keyword>
<evidence type="ECO:0000256" key="2">
    <source>
        <dbReference type="ARBA" id="ARBA00013064"/>
    </source>
</evidence>
<dbReference type="Gene3D" id="3.40.250.10">
    <property type="entry name" value="Rhodanese-like domain"/>
    <property type="match status" value="1"/>
</dbReference>
<comment type="similarity">
    <text evidence="1">Belongs to the MPI phosphatase family.</text>
</comment>
<dbReference type="GO" id="GO:0110032">
    <property type="term" value="P:positive regulation of G2/MI transition of meiotic cell cycle"/>
    <property type="evidence" value="ECO:0007669"/>
    <property type="project" value="TreeGrafter"/>
</dbReference>
<evidence type="ECO:0000256" key="1">
    <source>
        <dbReference type="ARBA" id="ARBA00011065"/>
    </source>
</evidence>
<keyword evidence="5" id="KW-0904">Protein phosphatase</keyword>
<accession>A0A915JDT0</accession>
<dbReference type="GO" id="GO:0010971">
    <property type="term" value="P:positive regulation of G2/M transition of mitotic cell cycle"/>
    <property type="evidence" value="ECO:0007669"/>
    <property type="project" value="TreeGrafter"/>
</dbReference>
<dbReference type="GO" id="GO:0000086">
    <property type="term" value="P:G2/M transition of mitotic cell cycle"/>
    <property type="evidence" value="ECO:0007669"/>
    <property type="project" value="TreeGrafter"/>
</dbReference>
<comment type="catalytic activity">
    <reaction evidence="7">
        <text>O-phospho-L-tyrosyl-[protein] + H2O = L-tyrosyl-[protein] + phosphate</text>
        <dbReference type="Rhea" id="RHEA:10684"/>
        <dbReference type="Rhea" id="RHEA-COMP:10136"/>
        <dbReference type="Rhea" id="RHEA-COMP:20101"/>
        <dbReference type="ChEBI" id="CHEBI:15377"/>
        <dbReference type="ChEBI" id="CHEBI:43474"/>
        <dbReference type="ChEBI" id="CHEBI:46858"/>
        <dbReference type="ChEBI" id="CHEBI:61978"/>
        <dbReference type="EC" id="3.1.3.48"/>
    </reaction>
</comment>
<dbReference type="PRINTS" id="PR00716">
    <property type="entry name" value="MPIPHPHTASE"/>
</dbReference>
<dbReference type="InterPro" id="IPR001763">
    <property type="entry name" value="Rhodanese-like_dom"/>
</dbReference>
<keyword evidence="6" id="KW-0131">Cell cycle</keyword>
<evidence type="ECO:0000259" key="8">
    <source>
        <dbReference type="PROSITE" id="PS50206"/>
    </source>
</evidence>
<dbReference type="EC" id="3.1.3.48" evidence="2"/>
<dbReference type="PROSITE" id="PS50206">
    <property type="entry name" value="RHODANESE_3"/>
    <property type="match status" value="1"/>
</dbReference>
<organism evidence="9 10">
    <name type="scientific">Romanomermis culicivorax</name>
    <name type="common">Nematode worm</name>
    <dbReference type="NCBI Taxonomy" id="13658"/>
    <lineage>
        <taxon>Eukaryota</taxon>
        <taxon>Metazoa</taxon>
        <taxon>Ecdysozoa</taxon>
        <taxon>Nematoda</taxon>
        <taxon>Enoplea</taxon>
        <taxon>Dorylaimia</taxon>
        <taxon>Mermithida</taxon>
        <taxon>Mermithoidea</taxon>
        <taxon>Mermithidae</taxon>
        <taxon>Romanomermis</taxon>
    </lineage>
</organism>
<dbReference type="WBParaSite" id="nRc.2.0.1.t23761-RA">
    <property type="protein sequence ID" value="nRc.2.0.1.t23761-RA"/>
    <property type="gene ID" value="nRc.2.0.1.g23761"/>
</dbReference>
<dbReference type="GO" id="GO:0004725">
    <property type="term" value="F:protein tyrosine phosphatase activity"/>
    <property type="evidence" value="ECO:0007669"/>
    <property type="project" value="UniProtKB-EC"/>
</dbReference>
<sequence length="231" mass="26748">ILRDSTNTKDCRRTRTIKTLKRNQRLATLAQSESPFTSLKVPSSSTPSFVSRCRSESEIGILEAIQKADENRTLIGDFSEGHVLPLLKNPKVSDLKCISAQTVCDILENRYRSKINRIVLIDCRYPYEFNGGHIQTSINLYTQDLLREFLDNDTVIKQQTPASILENSTTPQALRNVILFYCEYSKERGPKMCRYLRTVDRKKNEYRYPCLDYPEIYLIEGGYKNFYGSFK</sequence>
<evidence type="ECO:0000313" key="10">
    <source>
        <dbReference type="WBParaSite" id="nRc.2.0.1.t23761-RA"/>
    </source>
</evidence>
<dbReference type="InterPro" id="IPR000751">
    <property type="entry name" value="MPI_Phosphatase"/>
</dbReference>
<feature type="domain" description="Rhodanese" evidence="8">
    <location>
        <begin position="114"/>
        <end position="231"/>
    </location>
</feature>
<dbReference type="PANTHER" id="PTHR10828">
    <property type="entry name" value="M-PHASE INDUCER PHOSPHATASE DUAL SPECIFICITY PHOSPHATASE CDC25"/>
    <property type="match status" value="1"/>
</dbReference>
<evidence type="ECO:0000256" key="5">
    <source>
        <dbReference type="ARBA" id="ARBA00022912"/>
    </source>
</evidence>
<dbReference type="GO" id="GO:0051301">
    <property type="term" value="P:cell division"/>
    <property type="evidence" value="ECO:0007669"/>
    <property type="project" value="UniProtKB-KW"/>
</dbReference>
<dbReference type="SUPFAM" id="SSF52821">
    <property type="entry name" value="Rhodanese/Cell cycle control phosphatase"/>
    <property type="match status" value="1"/>
</dbReference>
<dbReference type="SMART" id="SM00450">
    <property type="entry name" value="RHOD"/>
    <property type="match status" value="1"/>
</dbReference>
<dbReference type="InterPro" id="IPR036873">
    <property type="entry name" value="Rhodanese-like_dom_sf"/>
</dbReference>